<keyword evidence="4" id="KW-0233">DNA recombination</keyword>
<dbReference type="GO" id="GO:0006310">
    <property type="term" value="P:DNA recombination"/>
    <property type="evidence" value="ECO:0007669"/>
    <property type="project" value="UniProtKB-KW"/>
</dbReference>
<evidence type="ECO:0000256" key="5">
    <source>
        <dbReference type="SAM" id="Phobius"/>
    </source>
</evidence>
<sequence length="470" mass="55037">MEIALLVLTIIILIMLAFFVCFAILLVAKNKKQKDFNLNKINEQNKNNFDLLSENLKANIKNIILDETNNLSEKINDKYIKSEDRRVKLFDDFKNSIKENLDLLKQEQGDRFTKLNQNQNSNFTILKDNFTKQNFEAIEKLNQKIDLKLNDIDKKNNEWFENIKRNIDEHFEDKLTKHIKEQFQNIKTSMDEMNKGMTQFETVQKSVIDLNKVFKSNKNIGTYGEFSLSQIFEHVFSDLKDKLWFEQYALDPSSSEKVDFAIKSISVKEEKNGPIEQDIIIPIDSKFPLESWRAYDEKENRSEKSRLFKEFKNNITEKAKSISTKYIKASNNTTPWAIMYLPAETIYLELIKNDPQFVQNIFHNHKIFILGPTSIMAFIYNFSMQKEAHNISKQIDKIRDLFVGVQDTYFKLTKSINESIKGVDGARKKLLTAQSHSDAVMNKINKQAKELSLEKKDIERIKLEASDDEE</sequence>
<feature type="transmembrane region" description="Helical" evidence="5">
    <location>
        <begin position="6"/>
        <end position="28"/>
    </location>
</feature>
<keyword evidence="3" id="KW-0175">Coiled coil</keyword>
<keyword evidence="5" id="KW-0812">Transmembrane</keyword>
<keyword evidence="5" id="KW-1133">Transmembrane helix</keyword>
<evidence type="ECO:0000313" key="7">
    <source>
        <dbReference type="Proteomes" id="UP000772186"/>
    </source>
</evidence>
<comment type="similarity">
    <text evidence="2">Belongs to the RmuC family.</text>
</comment>
<evidence type="ECO:0000256" key="3">
    <source>
        <dbReference type="ARBA" id="ARBA00023054"/>
    </source>
</evidence>
<reference evidence="6 7" key="1">
    <citation type="submission" date="2021-09" db="EMBL/GenBank/DDBJ databases">
        <title>WGS of Mycoplasma sp. Zaradi2 strains.</title>
        <authorList>
            <person name="Spergser J."/>
        </authorList>
    </citation>
    <scope>NUCLEOTIDE SEQUENCE [LARGE SCALE GENOMIC DNA]</scope>
    <source>
        <strain evidence="6 7">1331</strain>
    </source>
</reference>
<dbReference type="RefSeq" id="WP_223644297.1">
    <property type="nucleotide sequence ID" value="NZ_JAIQBY010000002.1"/>
</dbReference>
<dbReference type="EMBL" id="JAIQBY010000002">
    <property type="protein sequence ID" value="MBZ4195161.1"/>
    <property type="molecule type" value="Genomic_DNA"/>
</dbReference>
<dbReference type="PANTHER" id="PTHR30563:SF0">
    <property type="entry name" value="DNA RECOMBINATION PROTEIN RMUC"/>
    <property type="match status" value="1"/>
</dbReference>
<evidence type="ECO:0000256" key="4">
    <source>
        <dbReference type="ARBA" id="ARBA00023172"/>
    </source>
</evidence>
<evidence type="ECO:0000256" key="1">
    <source>
        <dbReference type="ARBA" id="ARBA00003416"/>
    </source>
</evidence>
<organism evidence="6 7">
    <name type="scientific">Mycoplasma tauri</name>
    <dbReference type="NCBI Taxonomy" id="547987"/>
    <lineage>
        <taxon>Bacteria</taxon>
        <taxon>Bacillati</taxon>
        <taxon>Mycoplasmatota</taxon>
        <taxon>Mollicutes</taxon>
        <taxon>Mycoplasmataceae</taxon>
        <taxon>Mycoplasma</taxon>
    </lineage>
</organism>
<dbReference type="AlphaFoldDB" id="A0A953NGB0"/>
<dbReference type="Pfam" id="PF02646">
    <property type="entry name" value="RmuC"/>
    <property type="match status" value="1"/>
</dbReference>
<evidence type="ECO:0000256" key="2">
    <source>
        <dbReference type="ARBA" id="ARBA00009840"/>
    </source>
</evidence>
<accession>A0A953NGB0</accession>
<proteinExistence type="inferred from homology"/>
<name>A0A953NGB0_9MOLU</name>
<dbReference type="Proteomes" id="UP000772186">
    <property type="component" value="Unassembled WGS sequence"/>
</dbReference>
<dbReference type="InterPro" id="IPR003798">
    <property type="entry name" value="DNA_recombination_RmuC"/>
</dbReference>
<dbReference type="PANTHER" id="PTHR30563">
    <property type="entry name" value="DNA RECOMBINATION PROTEIN RMUC"/>
    <property type="match status" value="1"/>
</dbReference>
<protein>
    <submittedName>
        <fullName evidence="6">DNA recombination protein RmuC</fullName>
    </submittedName>
</protein>
<comment type="function">
    <text evidence="1">Involved in DNA recombination.</text>
</comment>
<comment type="caution">
    <text evidence="6">The sequence shown here is derived from an EMBL/GenBank/DDBJ whole genome shotgun (WGS) entry which is preliminary data.</text>
</comment>
<gene>
    <name evidence="6" type="primary">rmuC</name>
    <name evidence="6" type="ORF">LAD73_00255</name>
</gene>
<evidence type="ECO:0000313" key="6">
    <source>
        <dbReference type="EMBL" id="MBZ4195161.1"/>
    </source>
</evidence>
<keyword evidence="5" id="KW-0472">Membrane</keyword>
<keyword evidence="7" id="KW-1185">Reference proteome</keyword>